<organism evidence="2 3">
    <name type="scientific">Fraxinus pennsylvanica</name>
    <dbReference type="NCBI Taxonomy" id="56036"/>
    <lineage>
        <taxon>Eukaryota</taxon>
        <taxon>Viridiplantae</taxon>
        <taxon>Streptophyta</taxon>
        <taxon>Embryophyta</taxon>
        <taxon>Tracheophyta</taxon>
        <taxon>Spermatophyta</taxon>
        <taxon>Magnoliopsida</taxon>
        <taxon>eudicotyledons</taxon>
        <taxon>Gunneridae</taxon>
        <taxon>Pentapetalae</taxon>
        <taxon>asterids</taxon>
        <taxon>lamiids</taxon>
        <taxon>Lamiales</taxon>
        <taxon>Oleaceae</taxon>
        <taxon>Oleeae</taxon>
        <taxon>Fraxinus</taxon>
    </lineage>
</organism>
<feature type="region of interest" description="Disordered" evidence="1">
    <location>
        <begin position="54"/>
        <end position="78"/>
    </location>
</feature>
<feature type="compositionally biased region" description="Low complexity" evidence="1">
    <location>
        <begin position="64"/>
        <end position="75"/>
    </location>
</feature>
<dbReference type="Proteomes" id="UP000834106">
    <property type="component" value="Chromosome 10"/>
</dbReference>
<evidence type="ECO:0000313" key="3">
    <source>
        <dbReference type="Proteomes" id="UP000834106"/>
    </source>
</evidence>
<evidence type="ECO:0000313" key="2">
    <source>
        <dbReference type="EMBL" id="CAI9769647.1"/>
    </source>
</evidence>
<evidence type="ECO:0000256" key="1">
    <source>
        <dbReference type="SAM" id="MobiDB-lite"/>
    </source>
</evidence>
<accession>A0AAD2DW02</accession>
<dbReference type="EMBL" id="OU503045">
    <property type="protein sequence ID" value="CAI9769647.1"/>
    <property type="molecule type" value="Genomic_DNA"/>
</dbReference>
<proteinExistence type="predicted"/>
<keyword evidence="3" id="KW-1185">Reference proteome</keyword>
<name>A0AAD2DW02_9LAMI</name>
<protein>
    <submittedName>
        <fullName evidence="2">Uncharacterized protein</fullName>
    </submittedName>
</protein>
<gene>
    <name evidence="2" type="ORF">FPE_LOCUS16643</name>
</gene>
<sequence length="107" mass="11401">MMGVHSHMGHVPRGAKWRLPIVCNTPANVSQCPALLNLPPNSPDAQVFYQIGTNNNTASSPVSGGPKNNGTPGTTSAQQKSAGFCIENRWLGLGLILLWAFTSKLFL</sequence>
<reference evidence="2" key="1">
    <citation type="submission" date="2023-05" db="EMBL/GenBank/DDBJ databases">
        <authorList>
            <person name="Huff M."/>
        </authorList>
    </citation>
    <scope>NUCLEOTIDE SEQUENCE</scope>
</reference>
<dbReference type="AlphaFoldDB" id="A0AAD2DW02"/>